<dbReference type="Proteomes" id="UP000051568">
    <property type="component" value="Unassembled WGS sequence"/>
</dbReference>
<protein>
    <recommendedName>
        <fullName evidence="3">Enoyl-CoA hydratase</fullName>
    </recommendedName>
</protein>
<dbReference type="PANTHER" id="PTHR43459:SF1">
    <property type="entry name" value="EG:BACN32G11.4 PROTEIN"/>
    <property type="match status" value="1"/>
</dbReference>
<dbReference type="OrthoDB" id="254175at2"/>
<dbReference type="Gene3D" id="3.90.226.10">
    <property type="entry name" value="2-enoyl-CoA Hydratase, Chain A, domain 1"/>
    <property type="match status" value="1"/>
</dbReference>
<dbReference type="GO" id="GO:0003824">
    <property type="term" value="F:catalytic activity"/>
    <property type="evidence" value="ECO:0007669"/>
    <property type="project" value="UniProtKB-ARBA"/>
</dbReference>
<gene>
    <name evidence="1" type="ORF">IV80_GL000751</name>
</gene>
<dbReference type="InterPro" id="IPR029045">
    <property type="entry name" value="ClpP/crotonase-like_dom_sf"/>
</dbReference>
<proteinExistence type="predicted"/>
<dbReference type="CDD" id="cd06558">
    <property type="entry name" value="crotonase-like"/>
    <property type="match status" value="1"/>
</dbReference>
<dbReference type="Pfam" id="PF00378">
    <property type="entry name" value="ECH_1"/>
    <property type="match status" value="1"/>
</dbReference>
<dbReference type="PATRIC" id="fig|319652.3.peg.758"/>
<evidence type="ECO:0000313" key="2">
    <source>
        <dbReference type="Proteomes" id="UP000051568"/>
    </source>
</evidence>
<dbReference type="InterPro" id="IPR001753">
    <property type="entry name" value="Enoyl-CoA_hydra/iso"/>
</dbReference>
<evidence type="ECO:0000313" key="1">
    <source>
        <dbReference type="EMBL" id="KRN67217.1"/>
    </source>
</evidence>
<name>A0A0R2IQ00_9LACO</name>
<dbReference type="STRING" id="319652.IV80_GL000751"/>
<dbReference type="EMBL" id="JQBR01000002">
    <property type="protein sequence ID" value="KRN67217.1"/>
    <property type="molecule type" value="Genomic_DNA"/>
</dbReference>
<sequence>MKGCILMTKQLKIVKETKGYWRVIFSNPPRNQFDPWTFAELNHLMDVAEKDQDLKVIVFESGHKDFFMGHHDVAKRLEVPDEPGAQPFFYKWPDFVTRLINSPIITISKVRGRAYAQGFEFALATDMIFAAKKEAKFALVEAGGGSMPGGGGIEWLTSLVGRSRALEIVLSADAYNGELGEKYGFVNRALDDTELDEFVDKFARRVASFAKRSLLLGKKMINARAKVPTNGELFQSNYILRTIDDWPEAKAGGQEMLDLAKKYGEDEVELNLPEMFGKKSGQK</sequence>
<dbReference type="AlphaFoldDB" id="A0A0R2IQ00"/>
<dbReference type="PANTHER" id="PTHR43459">
    <property type="entry name" value="ENOYL-COA HYDRATASE"/>
    <property type="match status" value="1"/>
</dbReference>
<comment type="caution">
    <text evidence="1">The sequence shown here is derived from an EMBL/GenBank/DDBJ whole genome shotgun (WGS) entry which is preliminary data.</text>
</comment>
<keyword evidence="2" id="KW-1185">Reference proteome</keyword>
<evidence type="ECO:0008006" key="3">
    <source>
        <dbReference type="Google" id="ProtNLM"/>
    </source>
</evidence>
<dbReference type="SUPFAM" id="SSF52096">
    <property type="entry name" value="ClpP/crotonase"/>
    <property type="match status" value="1"/>
</dbReference>
<reference evidence="1 2" key="1">
    <citation type="journal article" date="2015" name="Genome Announc.">
        <title>Expanding the biotechnology potential of lactobacilli through comparative genomics of 213 strains and associated genera.</title>
        <authorList>
            <person name="Sun Z."/>
            <person name="Harris H.M."/>
            <person name="McCann A."/>
            <person name="Guo C."/>
            <person name="Argimon S."/>
            <person name="Zhang W."/>
            <person name="Yang X."/>
            <person name="Jeffery I.B."/>
            <person name="Cooney J.C."/>
            <person name="Kagawa T.F."/>
            <person name="Liu W."/>
            <person name="Song Y."/>
            <person name="Salvetti E."/>
            <person name="Wrobel A."/>
            <person name="Rasinkangas P."/>
            <person name="Parkhill J."/>
            <person name="Rea M.C."/>
            <person name="O'Sullivan O."/>
            <person name="Ritari J."/>
            <person name="Douillard F.P."/>
            <person name="Paul Ross R."/>
            <person name="Yang R."/>
            <person name="Briner A.E."/>
            <person name="Felis G.E."/>
            <person name="de Vos W.M."/>
            <person name="Barrangou R."/>
            <person name="Klaenhammer T.R."/>
            <person name="Caufield P.W."/>
            <person name="Cui Y."/>
            <person name="Zhang H."/>
            <person name="O'Toole P.W."/>
        </authorList>
    </citation>
    <scope>NUCLEOTIDE SEQUENCE [LARGE SCALE GENOMIC DNA]</scope>
    <source>
        <strain evidence="1 2">DSM 17757</strain>
    </source>
</reference>
<organism evidence="1 2">
    <name type="scientific">Pediococcus cellicola</name>
    <dbReference type="NCBI Taxonomy" id="319652"/>
    <lineage>
        <taxon>Bacteria</taxon>
        <taxon>Bacillati</taxon>
        <taxon>Bacillota</taxon>
        <taxon>Bacilli</taxon>
        <taxon>Lactobacillales</taxon>
        <taxon>Lactobacillaceae</taxon>
        <taxon>Pediococcus</taxon>
    </lineage>
</organism>
<accession>A0A0R2IQ00</accession>